<evidence type="ECO:0000313" key="3">
    <source>
        <dbReference type="Proteomes" id="UP000249177"/>
    </source>
</evidence>
<gene>
    <name evidence="2" type="ORF">DOS84_05375</name>
</gene>
<reference evidence="2 3" key="1">
    <citation type="submission" date="2018-06" db="EMBL/GenBank/DDBJ databases">
        <title>Flavobacterium sp IMCC34762, genome.</title>
        <authorList>
            <person name="Joung Y."/>
            <person name="Cho J."/>
            <person name="Song J."/>
        </authorList>
    </citation>
    <scope>NUCLEOTIDE SEQUENCE [LARGE SCALE GENOMIC DNA]</scope>
    <source>
        <strain evidence="2 3">IMCC34762</strain>
    </source>
</reference>
<dbReference type="OrthoDB" id="9813328at2"/>
<dbReference type="RefSeq" id="WP_111409476.1">
    <property type="nucleotide sequence ID" value="NZ_QKXH01000003.1"/>
</dbReference>
<dbReference type="Pfam" id="PF08378">
    <property type="entry name" value="NERD"/>
    <property type="match status" value="1"/>
</dbReference>
<dbReference type="Proteomes" id="UP000249177">
    <property type="component" value="Unassembled WGS sequence"/>
</dbReference>
<evidence type="ECO:0000259" key="1">
    <source>
        <dbReference type="PROSITE" id="PS50965"/>
    </source>
</evidence>
<name>A0A2W7UM49_9FLAO</name>
<accession>A0A2W7UM49</accession>
<dbReference type="PROSITE" id="PS50965">
    <property type="entry name" value="NERD"/>
    <property type="match status" value="1"/>
</dbReference>
<proteinExistence type="predicted"/>
<sequence length="365" mass="42924">MCKVFNTIGCLNYIQYHLNNHNIDEFNSINELINFQRDYHFTQQQIISNHTRLIEQEKITLEKDIVQLNDTISTKIIELQERLKERLNNLDQQTKNLPLTHSKIIPTLIDYYKNLIICIKILFAHLTFYSKLFIELRPKRLLSEKQDRSKYIHLNFQDAVKQSGLSELQELKRKKGIIENLNSSIYGAIGEHKVEKVLKKLSEDYILINDFTCSFQPPIYNRKENDIIKSVQIDHLLISPSGIFIIETKNWSEHSIANLDLRSPVQQVKRTNFALFKLLAGEIAMSNFNFKKHHWGDRKIPIRNIVVFINNSPIEEFQFVKILSLTKLLPYIEYFTPSFTLNETQIIADYLLNISDKREQSSLIV</sequence>
<dbReference type="InterPro" id="IPR011528">
    <property type="entry name" value="NERD"/>
</dbReference>
<organism evidence="2 3">
    <name type="scientific">Flavobacterium aquariorum</name>
    <dbReference type="NCBI Taxonomy" id="2217670"/>
    <lineage>
        <taxon>Bacteria</taxon>
        <taxon>Pseudomonadati</taxon>
        <taxon>Bacteroidota</taxon>
        <taxon>Flavobacteriia</taxon>
        <taxon>Flavobacteriales</taxon>
        <taxon>Flavobacteriaceae</taxon>
        <taxon>Flavobacterium</taxon>
    </lineage>
</organism>
<keyword evidence="3" id="KW-1185">Reference proteome</keyword>
<comment type="caution">
    <text evidence="2">The sequence shown here is derived from an EMBL/GenBank/DDBJ whole genome shotgun (WGS) entry which is preliminary data.</text>
</comment>
<evidence type="ECO:0000313" key="2">
    <source>
        <dbReference type="EMBL" id="PZX94445.1"/>
    </source>
</evidence>
<protein>
    <recommendedName>
        <fullName evidence="1">NERD domain-containing protein</fullName>
    </recommendedName>
</protein>
<feature type="domain" description="NERD" evidence="1">
    <location>
        <begin position="186"/>
        <end position="298"/>
    </location>
</feature>
<dbReference type="AlphaFoldDB" id="A0A2W7UM49"/>
<dbReference type="EMBL" id="QKXH01000003">
    <property type="protein sequence ID" value="PZX94445.1"/>
    <property type="molecule type" value="Genomic_DNA"/>
</dbReference>